<sequence length="291" mass="31978">MDVRVLDLRYFVAVAEELSFTRAAGERLYVSQPALSKQIRQLETSLRAKLFDRDRRSIRLTPAGEELLPRARSIIEQWDAARLAVVEVGATTLTVGFQTRIGRGLIPSVTARMADELPDWRLQFRQVSWADATAGLAGGDVDVAIAWLPVPGTGDFAWRVVSTENRWVALPPRHRLVDAGVVPFQELLDEPFIALPASSGELRDFWLATRHRDRPAKVAAEAATSDETIEAVASGLGVALLASGNVEPREDVVYRAVTGLPPAELAVVWGRADRRDAVRVFVDSCVRCLCA</sequence>
<dbReference type="Proteomes" id="UP000239494">
    <property type="component" value="Unassembled WGS sequence"/>
</dbReference>
<dbReference type="PROSITE" id="PS50931">
    <property type="entry name" value="HTH_LYSR"/>
    <property type="match status" value="1"/>
</dbReference>
<keyword evidence="2" id="KW-0805">Transcription regulation</keyword>
<keyword evidence="4" id="KW-0804">Transcription</keyword>
<dbReference type="InterPro" id="IPR036390">
    <property type="entry name" value="WH_DNA-bd_sf"/>
</dbReference>
<name>A0A2T0S8C8_9PSEU</name>
<dbReference type="InterPro" id="IPR005119">
    <property type="entry name" value="LysR_subst-bd"/>
</dbReference>
<dbReference type="GO" id="GO:0003677">
    <property type="term" value="F:DNA binding"/>
    <property type="evidence" value="ECO:0007669"/>
    <property type="project" value="UniProtKB-KW"/>
</dbReference>
<dbReference type="Pfam" id="PF03466">
    <property type="entry name" value="LysR_substrate"/>
    <property type="match status" value="1"/>
</dbReference>
<evidence type="ECO:0000313" key="6">
    <source>
        <dbReference type="EMBL" id="PRY29689.1"/>
    </source>
</evidence>
<comment type="caution">
    <text evidence="6">The sequence shown here is derived from an EMBL/GenBank/DDBJ whole genome shotgun (WGS) entry which is preliminary data.</text>
</comment>
<dbReference type="OrthoDB" id="4140098at2"/>
<dbReference type="Gene3D" id="1.10.10.10">
    <property type="entry name" value="Winged helix-like DNA-binding domain superfamily/Winged helix DNA-binding domain"/>
    <property type="match status" value="1"/>
</dbReference>
<dbReference type="SUPFAM" id="SSF46785">
    <property type="entry name" value="Winged helix' DNA-binding domain"/>
    <property type="match status" value="1"/>
</dbReference>
<organism evidence="6 7">
    <name type="scientific">Umezawaea tangerina</name>
    <dbReference type="NCBI Taxonomy" id="84725"/>
    <lineage>
        <taxon>Bacteria</taxon>
        <taxon>Bacillati</taxon>
        <taxon>Actinomycetota</taxon>
        <taxon>Actinomycetes</taxon>
        <taxon>Pseudonocardiales</taxon>
        <taxon>Pseudonocardiaceae</taxon>
        <taxon>Umezawaea</taxon>
    </lineage>
</organism>
<proteinExistence type="inferred from homology"/>
<evidence type="ECO:0000313" key="7">
    <source>
        <dbReference type="Proteomes" id="UP000239494"/>
    </source>
</evidence>
<protein>
    <submittedName>
        <fullName evidence="6">LysR family transcriptional regulator</fullName>
    </submittedName>
</protein>
<evidence type="ECO:0000256" key="3">
    <source>
        <dbReference type="ARBA" id="ARBA00023125"/>
    </source>
</evidence>
<evidence type="ECO:0000259" key="5">
    <source>
        <dbReference type="PROSITE" id="PS50931"/>
    </source>
</evidence>
<dbReference type="GO" id="GO:0003700">
    <property type="term" value="F:DNA-binding transcription factor activity"/>
    <property type="evidence" value="ECO:0007669"/>
    <property type="project" value="InterPro"/>
</dbReference>
<accession>A0A2T0S8C8</accession>
<evidence type="ECO:0000256" key="2">
    <source>
        <dbReference type="ARBA" id="ARBA00023015"/>
    </source>
</evidence>
<dbReference type="PRINTS" id="PR00039">
    <property type="entry name" value="HTHLYSR"/>
</dbReference>
<dbReference type="SUPFAM" id="SSF53850">
    <property type="entry name" value="Periplasmic binding protein-like II"/>
    <property type="match status" value="1"/>
</dbReference>
<dbReference type="AlphaFoldDB" id="A0A2T0S8C8"/>
<dbReference type="PANTHER" id="PTHR30346:SF0">
    <property type="entry name" value="HCA OPERON TRANSCRIPTIONAL ACTIVATOR HCAR"/>
    <property type="match status" value="1"/>
</dbReference>
<comment type="similarity">
    <text evidence="1">Belongs to the LysR transcriptional regulatory family.</text>
</comment>
<feature type="domain" description="HTH lysR-type" evidence="5">
    <location>
        <begin position="1"/>
        <end position="61"/>
    </location>
</feature>
<reference evidence="6 7" key="1">
    <citation type="submission" date="2018-03" db="EMBL/GenBank/DDBJ databases">
        <title>Genomic Encyclopedia of Archaeal and Bacterial Type Strains, Phase II (KMG-II): from individual species to whole genera.</title>
        <authorList>
            <person name="Goeker M."/>
        </authorList>
    </citation>
    <scope>NUCLEOTIDE SEQUENCE [LARGE SCALE GENOMIC DNA]</scope>
    <source>
        <strain evidence="6 7">DSM 44720</strain>
    </source>
</reference>
<keyword evidence="7" id="KW-1185">Reference proteome</keyword>
<dbReference type="CDD" id="cd08414">
    <property type="entry name" value="PBP2_LTTR_aromatics_like"/>
    <property type="match status" value="1"/>
</dbReference>
<keyword evidence="3" id="KW-0238">DNA-binding</keyword>
<dbReference type="Pfam" id="PF00126">
    <property type="entry name" value="HTH_1"/>
    <property type="match status" value="1"/>
</dbReference>
<dbReference type="InterPro" id="IPR000847">
    <property type="entry name" value="LysR_HTH_N"/>
</dbReference>
<gene>
    <name evidence="6" type="ORF">CLV43_12538</name>
</gene>
<dbReference type="PANTHER" id="PTHR30346">
    <property type="entry name" value="TRANSCRIPTIONAL DUAL REGULATOR HCAR-RELATED"/>
    <property type="match status" value="1"/>
</dbReference>
<dbReference type="GO" id="GO:0032993">
    <property type="term" value="C:protein-DNA complex"/>
    <property type="evidence" value="ECO:0007669"/>
    <property type="project" value="TreeGrafter"/>
</dbReference>
<dbReference type="InterPro" id="IPR036388">
    <property type="entry name" value="WH-like_DNA-bd_sf"/>
</dbReference>
<dbReference type="Gene3D" id="3.40.190.10">
    <property type="entry name" value="Periplasmic binding protein-like II"/>
    <property type="match status" value="2"/>
</dbReference>
<dbReference type="FunFam" id="1.10.10.10:FF:000001">
    <property type="entry name" value="LysR family transcriptional regulator"/>
    <property type="match status" value="1"/>
</dbReference>
<evidence type="ECO:0000256" key="1">
    <source>
        <dbReference type="ARBA" id="ARBA00009437"/>
    </source>
</evidence>
<dbReference type="EMBL" id="PVTF01000025">
    <property type="protein sequence ID" value="PRY29689.1"/>
    <property type="molecule type" value="Genomic_DNA"/>
</dbReference>
<dbReference type="RefSeq" id="WP_106196856.1">
    <property type="nucleotide sequence ID" value="NZ_PVTF01000025.1"/>
</dbReference>
<evidence type="ECO:0000256" key="4">
    <source>
        <dbReference type="ARBA" id="ARBA00023163"/>
    </source>
</evidence>